<dbReference type="Proteomes" id="UP001222030">
    <property type="component" value="Unassembled WGS sequence"/>
</dbReference>
<accession>A0ABT5IME7</accession>
<evidence type="ECO:0000313" key="2">
    <source>
        <dbReference type="Proteomes" id="UP001222030"/>
    </source>
</evidence>
<evidence type="ECO:0000313" key="1">
    <source>
        <dbReference type="EMBL" id="MDC7713710.1"/>
    </source>
</evidence>
<dbReference type="RefSeq" id="WP_272771353.1">
    <property type="nucleotide sequence ID" value="NZ_JAQQLE010000003.1"/>
</dbReference>
<sequence length="411" mass="46577">MKAIGHSHVYCEMTMEKTANKDYAQWKCEHYSHYFDEISSDRNLTNSGVHTLKSEKYDIDLYVNNIDGADSSLPLLVFFNGAVSNREEKKGPFFSGVSLSNHLGLPSLSFSDPTVDNINELNLAWYAGSSAAPDLRDRIIFLINLFHRITNRKIILLGGSGGGFAALSIVDALMCPTIAIVWNPQTSITLYNQEAVSRYLKLAFKCPVEVDAYTYLSDNNIVHDLCHLRKNNNGRILYLQNRTDWHLKSHALPYANSQNYKITRNNGRWENNLSIYVGDFGVGHVAPSRDVLDKILKIYVENLDLSLPDGYIASEEMDSMSFTFSVDDFDVKVSKGDAEIVISTQINSRYPFKNPLFAFYVMYSGIKEIQEYSKNNTLKIDFRNLGADKLQVQAFVLDDGCRCFKKIELKL</sequence>
<dbReference type="SUPFAM" id="SSF53474">
    <property type="entry name" value="alpha/beta-Hydrolases"/>
    <property type="match status" value="1"/>
</dbReference>
<protein>
    <submittedName>
        <fullName evidence="1">Uncharacterized protein</fullName>
    </submittedName>
</protein>
<keyword evidence="2" id="KW-1185">Reference proteome</keyword>
<proteinExistence type="predicted"/>
<dbReference type="EMBL" id="JAQQLE010000003">
    <property type="protein sequence ID" value="MDC7713710.1"/>
    <property type="molecule type" value="Genomic_DNA"/>
</dbReference>
<reference evidence="1 2" key="1">
    <citation type="submission" date="2023-01" db="EMBL/GenBank/DDBJ databases">
        <title>Novel species of the genus Vogesella isolated from rivers.</title>
        <authorList>
            <person name="Lu H."/>
        </authorList>
    </citation>
    <scope>NUCLEOTIDE SEQUENCE [LARGE SCALE GENOMIC DNA]</scope>
    <source>
        <strain evidence="1 2">LYT5W</strain>
    </source>
</reference>
<dbReference type="InterPro" id="IPR029058">
    <property type="entry name" value="AB_hydrolase_fold"/>
</dbReference>
<gene>
    <name evidence="1" type="ORF">PQU96_06100</name>
</gene>
<name>A0ABT5IME7_9NEIS</name>
<organism evidence="1 2">
    <name type="scientific">Vogesella margarita</name>
    <dbReference type="NCBI Taxonomy" id="2984199"/>
    <lineage>
        <taxon>Bacteria</taxon>
        <taxon>Pseudomonadati</taxon>
        <taxon>Pseudomonadota</taxon>
        <taxon>Betaproteobacteria</taxon>
        <taxon>Neisseriales</taxon>
        <taxon>Chromobacteriaceae</taxon>
        <taxon>Vogesella</taxon>
    </lineage>
</organism>
<comment type="caution">
    <text evidence="1">The sequence shown here is derived from an EMBL/GenBank/DDBJ whole genome shotgun (WGS) entry which is preliminary data.</text>
</comment>